<accession>L0EV06</accession>
<dbReference type="PANTHER" id="PTHR43542">
    <property type="entry name" value="METHYLTRANSFERASE"/>
    <property type="match status" value="1"/>
</dbReference>
<evidence type="ECO:0000313" key="3">
    <source>
        <dbReference type="EMBL" id="AGA64221.1"/>
    </source>
</evidence>
<dbReference type="Proteomes" id="UP000010799">
    <property type="component" value="Chromosome"/>
</dbReference>
<dbReference type="PIRSF" id="PIRSF004553">
    <property type="entry name" value="CHP00095"/>
    <property type="match status" value="1"/>
</dbReference>
<dbReference type="GO" id="GO:0031167">
    <property type="term" value="P:rRNA methylation"/>
    <property type="evidence" value="ECO:0007669"/>
    <property type="project" value="InterPro"/>
</dbReference>
<protein>
    <submittedName>
        <fullName evidence="3">Ribosomal RNA small subunit methyltransferase D</fullName>
        <ecNumber evidence="3">2.1.1.-</ecNumber>
    </submittedName>
</protein>
<proteinExistence type="predicted"/>
<evidence type="ECO:0000256" key="1">
    <source>
        <dbReference type="ARBA" id="ARBA00022603"/>
    </source>
</evidence>
<dbReference type="InterPro" id="IPR029063">
    <property type="entry name" value="SAM-dependent_MTases_sf"/>
</dbReference>
<dbReference type="InterPro" id="IPR002052">
    <property type="entry name" value="DNA_methylase_N6_adenine_CS"/>
</dbReference>
<dbReference type="InterPro" id="IPR004398">
    <property type="entry name" value="RNA_MeTrfase_RsmD"/>
</dbReference>
<dbReference type="EC" id="2.1.1.-" evidence="3"/>
<gene>
    <name evidence="3" type="ordered locus">B488_02280</name>
</gene>
<dbReference type="GO" id="GO:0003676">
    <property type="term" value="F:nucleic acid binding"/>
    <property type="evidence" value="ECO:0007669"/>
    <property type="project" value="InterPro"/>
</dbReference>
<keyword evidence="1 3" id="KW-0489">Methyltransferase</keyword>
<dbReference type="eggNOG" id="COG0742">
    <property type="taxonomic scope" value="Bacteria"/>
</dbReference>
<dbReference type="Gene3D" id="3.40.50.150">
    <property type="entry name" value="Vaccinia Virus protein VP39"/>
    <property type="match status" value="1"/>
</dbReference>
<dbReference type="PROSITE" id="PS00092">
    <property type="entry name" value="N6_MTASE"/>
    <property type="match status" value="1"/>
</dbReference>
<dbReference type="PANTHER" id="PTHR43542:SF1">
    <property type="entry name" value="METHYLTRANSFERASE"/>
    <property type="match status" value="1"/>
</dbReference>
<evidence type="ECO:0000256" key="2">
    <source>
        <dbReference type="ARBA" id="ARBA00022679"/>
    </source>
</evidence>
<dbReference type="SUPFAM" id="SSF53335">
    <property type="entry name" value="S-adenosyl-L-methionine-dependent methyltransferases"/>
    <property type="match status" value="1"/>
</dbReference>
<dbReference type="STRING" id="1215343.B488_02280"/>
<dbReference type="EMBL" id="CP003789">
    <property type="protein sequence ID" value="AGA64221.1"/>
    <property type="molecule type" value="Genomic_DNA"/>
</dbReference>
<keyword evidence="4" id="KW-1185">Reference proteome</keyword>
<keyword evidence="2 3" id="KW-0808">Transferase</keyword>
<name>L0EV06_LIBCB</name>
<dbReference type="Pfam" id="PF03602">
    <property type="entry name" value="Cons_hypoth95"/>
    <property type="match status" value="1"/>
</dbReference>
<dbReference type="GO" id="GO:0008168">
    <property type="term" value="F:methyltransferase activity"/>
    <property type="evidence" value="ECO:0007669"/>
    <property type="project" value="UniProtKB-KW"/>
</dbReference>
<dbReference type="RefSeq" id="WP_015272648.1">
    <property type="nucleotide sequence ID" value="NC_019907.1"/>
</dbReference>
<dbReference type="NCBIfam" id="TIGR00095">
    <property type="entry name" value="16S rRNA (guanine(966)-N(2))-methyltransferase RsmD"/>
    <property type="match status" value="1"/>
</dbReference>
<dbReference type="KEGG" id="lcc:B488_02280"/>
<organism evidence="3 4">
    <name type="scientific">Liberibacter crescens (strain BT-1)</name>
    <dbReference type="NCBI Taxonomy" id="1215343"/>
    <lineage>
        <taxon>Bacteria</taxon>
        <taxon>Pseudomonadati</taxon>
        <taxon>Pseudomonadota</taxon>
        <taxon>Alphaproteobacteria</taxon>
        <taxon>Hyphomicrobiales</taxon>
        <taxon>Rhizobiaceae</taxon>
        <taxon>Liberibacter</taxon>
    </lineage>
</organism>
<sequence length="187" mass="21371">MRIVGGKFRGRILSGSESNHIRPTRSQTREALFNILSHVYPEALNATYMVDMFAGVGSIGLEALSRGCRYVFFIDNNIKSLNVIRKNISVLGVEEHTKVLLWNVVNIQKLRIIKPFQFIFLDPPYGKKLGERALESAETGGWIAPGALVVLEEHIDADLSLSSVFRMLQKRRFRDTQMHFFRYCPKQ</sequence>
<dbReference type="AlphaFoldDB" id="L0EV06"/>
<evidence type="ECO:0000313" key="4">
    <source>
        <dbReference type="Proteomes" id="UP000010799"/>
    </source>
</evidence>
<dbReference type="PATRIC" id="fig|1215343.11.peg.237"/>
<dbReference type="HOGENOM" id="CLU_075826_1_1_5"/>
<reference evidence="3 4" key="1">
    <citation type="journal article" date="2012" name="Stand. Genomic Sci.">
        <title>Complete genome sequence of Liberibacter crescens BT-1.</title>
        <authorList>
            <person name="Leonard M.T."/>
            <person name="Fagen J.R."/>
            <person name="Davis-Richardson A.G."/>
            <person name="Davis M.J."/>
            <person name="Triplett E.W."/>
        </authorList>
    </citation>
    <scope>NUCLEOTIDE SEQUENCE [LARGE SCALE GENOMIC DNA]</scope>
    <source>
        <strain evidence="3 4">BT-1</strain>
    </source>
</reference>